<dbReference type="STRING" id="9402.L5KNN3"/>
<dbReference type="Proteomes" id="UP000010552">
    <property type="component" value="Unassembled WGS sequence"/>
</dbReference>
<feature type="region of interest" description="Disordered" evidence="1">
    <location>
        <begin position="331"/>
        <end position="421"/>
    </location>
</feature>
<protein>
    <submittedName>
        <fullName evidence="2">POM121-like protein 12</fullName>
    </submittedName>
</protein>
<feature type="region of interest" description="Disordered" evidence="1">
    <location>
        <begin position="121"/>
        <end position="190"/>
    </location>
</feature>
<dbReference type="InParanoid" id="L5KNN3"/>
<evidence type="ECO:0000256" key="1">
    <source>
        <dbReference type="SAM" id="MobiDB-lite"/>
    </source>
</evidence>
<organism evidence="2 3">
    <name type="scientific">Pteropus alecto</name>
    <name type="common">Black flying fox</name>
    <dbReference type="NCBI Taxonomy" id="9402"/>
    <lineage>
        <taxon>Eukaryota</taxon>
        <taxon>Metazoa</taxon>
        <taxon>Chordata</taxon>
        <taxon>Craniata</taxon>
        <taxon>Vertebrata</taxon>
        <taxon>Euteleostomi</taxon>
        <taxon>Mammalia</taxon>
        <taxon>Eutheria</taxon>
        <taxon>Laurasiatheria</taxon>
        <taxon>Chiroptera</taxon>
        <taxon>Yinpterochiroptera</taxon>
        <taxon>Pteropodoidea</taxon>
        <taxon>Pteropodidae</taxon>
        <taxon>Pteropodinae</taxon>
        <taxon>Pteropus</taxon>
    </lineage>
</organism>
<sequence length="421" mass="46244">MQIAVEKVPDSEAHASEALQPLHLHLQNAEPNPSPSVCSAVNTADQVVFPAACRISCPPEVGVTIRISTPHALSLYLEAPPADLARRRYTLSLRPNDPRAVLASGRPARCPCIRTPRALSLRRNSNGKPTPAPFASAHSRTVWEPSPPRRSRSCRTAIMGSYLSRGKATLPPSAGARQSPPPRPAGQQRDCDQCRDIHVHLKCKVCNQPLPTTPPSQNYTRCRRAMVPEAWRRFPSRPPLWSFTGPDFSSNEKAFMRQWLRNARNPQRIRSPVIVTIAPPERKGSLYRCAPVQELPDPCARETVLKALSQCKKGRKKFDGPLWFEIPGATSRDLSPERRPSAFKPVRKNGETLPFVPRPGPLRRVSERTPTCELTATLPEPPPSAAQPAERTPPAQATVTALAGELRADQHSAGPDVPPVS</sequence>
<reference evidence="3" key="1">
    <citation type="journal article" date="2013" name="Science">
        <title>Comparative analysis of bat genomes provides insight into the evolution of flight and immunity.</title>
        <authorList>
            <person name="Zhang G."/>
            <person name="Cowled C."/>
            <person name="Shi Z."/>
            <person name="Huang Z."/>
            <person name="Bishop-Lilly K.A."/>
            <person name="Fang X."/>
            <person name="Wynne J.W."/>
            <person name="Xiong Z."/>
            <person name="Baker M.L."/>
            <person name="Zhao W."/>
            <person name="Tachedjian M."/>
            <person name="Zhu Y."/>
            <person name="Zhou P."/>
            <person name="Jiang X."/>
            <person name="Ng J."/>
            <person name="Yang L."/>
            <person name="Wu L."/>
            <person name="Xiao J."/>
            <person name="Feng Y."/>
            <person name="Chen Y."/>
            <person name="Sun X."/>
            <person name="Zhang Y."/>
            <person name="Marsh G.A."/>
            <person name="Crameri G."/>
            <person name="Broder C.C."/>
            <person name="Frey K.G."/>
            <person name="Wang L.F."/>
            <person name="Wang J."/>
        </authorList>
    </citation>
    <scope>NUCLEOTIDE SEQUENCE [LARGE SCALE GENOMIC DNA]</scope>
</reference>
<keyword evidence="3" id="KW-1185">Reference proteome</keyword>
<dbReference type="AlphaFoldDB" id="L5KNN3"/>
<name>L5KNN3_PTEAL</name>
<accession>L5KNN3</accession>
<gene>
    <name evidence="2" type="ORF">PAL_GLEAN10010586</name>
</gene>
<evidence type="ECO:0000313" key="2">
    <source>
        <dbReference type="EMBL" id="ELK12922.1"/>
    </source>
</evidence>
<proteinExistence type="predicted"/>
<dbReference type="EMBL" id="KB030639">
    <property type="protein sequence ID" value="ELK12922.1"/>
    <property type="molecule type" value="Genomic_DNA"/>
</dbReference>
<evidence type="ECO:0000313" key="3">
    <source>
        <dbReference type="Proteomes" id="UP000010552"/>
    </source>
</evidence>